<name>A0A7Y3WHU0_9HYPH</name>
<gene>
    <name evidence="2" type="ORF">G9X64_29555</name>
</gene>
<dbReference type="InterPro" id="IPR015032">
    <property type="entry name" value="ThsB__TIR-like_domain"/>
</dbReference>
<dbReference type="InterPro" id="IPR036490">
    <property type="entry name" value="ThsB_TIR-like_sf"/>
</dbReference>
<sequence length="171" mass="19977">MSFFSYPPVRRRVFVSYHHHNDQPYYDSFSKFFHDGYETITDNSLERAVDSSNFEYIMRRIRETHLHGSSCTIVLCGAETPNRRYVDWEIHASLDQQMGIVGIGLPTIKWEGTGTWKPARLQDNIDAGYASWTLWQVLADNPQVLHQKIEETLAKSKWNIANTRPRMQRNA</sequence>
<dbReference type="EMBL" id="JABFCN010000052">
    <property type="protein sequence ID" value="NNU40558.1"/>
    <property type="molecule type" value="Genomic_DNA"/>
</dbReference>
<evidence type="ECO:0000313" key="2">
    <source>
        <dbReference type="EMBL" id="NNU40558.1"/>
    </source>
</evidence>
<keyword evidence="3" id="KW-1185">Reference proteome</keyword>
<organism evidence="2 3">
    <name type="scientific">Rhizobium sophorae</name>
    <dbReference type="NCBI Taxonomy" id="1535242"/>
    <lineage>
        <taxon>Bacteria</taxon>
        <taxon>Pseudomonadati</taxon>
        <taxon>Pseudomonadota</taxon>
        <taxon>Alphaproteobacteria</taxon>
        <taxon>Hyphomicrobiales</taxon>
        <taxon>Rhizobiaceae</taxon>
        <taxon>Rhizobium/Agrobacterium group</taxon>
        <taxon>Rhizobium</taxon>
    </lineage>
</organism>
<feature type="domain" description="Thoeris protein ThsB TIR-like" evidence="1">
    <location>
        <begin position="14"/>
        <end position="106"/>
    </location>
</feature>
<proteinExistence type="predicted"/>
<dbReference type="SUPFAM" id="SSF52206">
    <property type="entry name" value="Hypothetical protein MTH538"/>
    <property type="match status" value="1"/>
</dbReference>
<evidence type="ECO:0000259" key="1">
    <source>
        <dbReference type="Pfam" id="PF08937"/>
    </source>
</evidence>
<dbReference type="Gene3D" id="3.40.50.11200">
    <property type="match status" value="1"/>
</dbReference>
<evidence type="ECO:0000313" key="3">
    <source>
        <dbReference type="Proteomes" id="UP000519972"/>
    </source>
</evidence>
<reference evidence="2 3" key="1">
    <citation type="submission" date="2020-02" db="EMBL/GenBank/DDBJ databases">
        <authorList>
            <person name="Sun Q."/>
        </authorList>
    </citation>
    <scope>NUCLEOTIDE SEQUENCE [LARGE SCALE GENOMIC DNA]</scope>
    <source>
        <strain evidence="2 3">CCBAU 03386</strain>
    </source>
</reference>
<protein>
    <submittedName>
        <fullName evidence="2">TIR domain-containing protein</fullName>
    </submittedName>
</protein>
<dbReference type="AlphaFoldDB" id="A0A7Y3WHU0"/>
<accession>A0A7Y3WHU0</accession>
<dbReference type="Proteomes" id="UP000519972">
    <property type="component" value="Unassembled WGS sequence"/>
</dbReference>
<comment type="caution">
    <text evidence="2">The sequence shown here is derived from an EMBL/GenBank/DDBJ whole genome shotgun (WGS) entry which is preliminary data.</text>
</comment>
<dbReference type="Pfam" id="PF08937">
    <property type="entry name" value="ThsB_TIR"/>
    <property type="match status" value="1"/>
</dbReference>